<dbReference type="AlphaFoldDB" id="A0A138AID2"/>
<name>A0A138AID2_9ACTN</name>
<gene>
    <name evidence="27" type="ORF">AXK60_07295</name>
    <name evidence="26" type="ORF">AXK61_15470</name>
</gene>
<dbReference type="GO" id="GO:0005737">
    <property type="term" value="C:cytoplasm"/>
    <property type="evidence" value="ECO:0007669"/>
    <property type="project" value="UniProtKB-SubCell"/>
</dbReference>
<evidence type="ECO:0000256" key="20">
    <source>
        <dbReference type="ARBA" id="ARBA00047734"/>
    </source>
</evidence>
<evidence type="ECO:0000313" key="28">
    <source>
        <dbReference type="Proteomes" id="UP000070258"/>
    </source>
</evidence>
<dbReference type="GO" id="GO:0006631">
    <property type="term" value="P:fatty acid metabolic process"/>
    <property type="evidence" value="ECO:0007669"/>
    <property type="project" value="UniProtKB-KW"/>
</dbReference>
<keyword evidence="4" id="KW-1003">Cell membrane</keyword>
<feature type="domain" description="Thioesterase" evidence="25">
    <location>
        <begin position="118"/>
        <end position="193"/>
    </location>
</feature>
<evidence type="ECO:0000256" key="4">
    <source>
        <dbReference type="ARBA" id="ARBA00022475"/>
    </source>
</evidence>
<comment type="catalytic activity">
    <reaction evidence="13">
        <text>(5Z,8Z,11Z,14Z)-eicosatetraenoyl-CoA + H2O = (5Z,8Z,11Z,14Z)-eicosatetraenoate + CoA + H(+)</text>
        <dbReference type="Rhea" id="RHEA:40151"/>
        <dbReference type="ChEBI" id="CHEBI:15377"/>
        <dbReference type="ChEBI" id="CHEBI:15378"/>
        <dbReference type="ChEBI" id="CHEBI:32395"/>
        <dbReference type="ChEBI" id="CHEBI:57287"/>
        <dbReference type="ChEBI" id="CHEBI:57368"/>
    </reaction>
    <physiologicalReaction direction="left-to-right" evidence="13">
        <dbReference type="Rhea" id="RHEA:40152"/>
    </physiologicalReaction>
</comment>
<dbReference type="CDD" id="cd03440">
    <property type="entry name" value="hot_dog"/>
    <property type="match status" value="1"/>
</dbReference>
<comment type="similarity">
    <text evidence="15">Belongs to the THEM4/THEM5 thioesterase family.</text>
</comment>
<dbReference type="PANTHER" id="PTHR12418">
    <property type="entry name" value="ACYL-COENZYME A THIOESTERASE THEM4"/>
    <property type="match status" value="1"/>
</dbReference>
<evidence type="ECO:0000313" key="27">
    <source>
        <dbReference type="EMBL" id="KXP10266.1"/>
    </source>
</evidence>
<comment type="catalytic activity">
    <reaction evidence="22">
        <text>dodecanoyl-CoA + H2O = dodecanoate + CoA + H(+)</text>
        <dbReference type="Rhea" id="RHEA:30135"/>
        <dbReference type="ChEBI" id="CHEBI:15377"/>
        <dbReference type="ChEBI" id="CHEBI:15378"/>
        <dbReference type="ChEBI" id="CHEBI:18262"/>
        <dbReference type="ChEBI" id="CHEBI:57287"/>
        <dbReference type="ChEBI" id="CHEBI:57375"/>
    </reaction>
    <physiologicalReaction direction="left-to-right" evidence="22">
        <dbReference type="Rhea" id="RHEA:30136"/>
    </physiologicalReaction>
</comment>
<comment type="catalytic activity">
    <reaction evidence="14">
        <text>(9Z)-octadecenoyl-CoA + H2O = (9Z)-octadecenoate + CoA + H(+)</text>
        <dbReference type="Rhea" id="RHEA:40139"/>
        <dbReference type="ChEBI" id="CHEBI:15377"/>
        <dbReference type="ChEBI" id="CHEBI:15378"/>
        <dbReference type="ChEBI" id="CHEBI:30823"/>
        <dbReference type="ChEBI" id="CHEBI:57287"/>
        <dbReference type="ChEBI" id="CHEBI:57387"/>
    </reaction>
    <physiologicalReaction direction="left-to-right" evidence="14">
        <dbReference type="Rhea" id="RHEA:40140"/>
    </physiologicalReaction>
</comment>
<feature type="region of interest" description="Disordered" evidence="24">
    <location>
        <begin position="1"/>
        <end position="23"/>
    </location>
</feature>
<dbReference type="InterPro" id="IPR006683">
    <property type="entry name" value="Thioestr_dom"/>
</dbReference>
<accession>A0A138AID2</accession>
<evidence type="ECO:0000256" key="12">
    <source>
        <dbReference type="ARBA" id="ARBA00023273"/>
    </source>
</evidence>
<evidence type="ECO:0000256" key="22">
    <source>
        <dbReference type="ARBA" id="ARBA00048074"/>
    </source>
</evidence>
<evidence type="ECO:0000256" key="17">
    <source>
        <dbReference type="ARBA" id="ARBA00040123"/>
    </source>
</evidence>
<sequence>MSESDSDKVDLRSEIPRFKEATPPPAFGEFVENMRRLQDLAVSVDAPDGVYEAARDRVAELIELLAPFQAREGKGPANRSMSLPGRGSLLMPPFHVEKFDAESVVARGVLRRYHLGGGGVAHGGVLPLIFDDNFGNVVYAAKRPISRTAYLHVNYRKVTPLDVPLVIEGKVDRVDGRKTFITARLTEEDGTLLADGEGLMVQLLPGQP</sequence>
<comment type="catalytic activity">
    <reaction evidence="20">
        <text>hexadecanoyl-CoA + H2O = hexadecanoate + CoA + H(+)</text>
        <dbReference type="Rhea" id="RHEA:16645"/>
        <dbReference type="ChEBI" id="CHEBI:7896"/>
        <dbReference type="ChEBI" id="CHEBI:15377"/>
        <dbReference type="ChEBI" id="CHEBI:15378"/>
        <dbReference type="ChEBI" id="CHEBI:57287"/>
        <dbReference type="ChEBI" id="CHEBI:57379"/>
        <dbReference type="EC" id="3.1.2.2"/>
    </reaction>
    <physiologicalReaction direction="left-to-right" evidence="20">
        <dbReference type="Rhea" id="RHEA:16646"/>
    </physiologicalReaction>
</comment>
<dbReference type="InterPro" id="IPR052365">
    <property type="entry name" value="THEM4/THEM5_acyl-CoA_thioest"/>
</dbReference>
<feature type="compositionally biased region" description="Basic and acidic residues" evidence="24">
    <location>
        <begin position="1"/>
        <end position="20"/>
    </location>
</feature>
<evidence type="ECO:0000256" key="13">
    <source>
        <dbReference type="ARBA" id="ARBA00035852"/>
    </source>
</evidence>
<evidence type="ECO:0000256" key="24">
    <source>
        <dbReference type="SAM" id="MobiDB-lite"/>
    </source>
</evidence>
<evidence type="ECO:0000256" key="8">
    <source>
        <dbReference type="ARBA" id="ARBA00022832"/>
    </source>
</evidence>
<reference evidence="27" key="3">
    <citation type="submission" date="2016-02" db="EMBL/GenBank/DDBJ databases">
        <authorList>
            <person name="Teng J.L."/>
            <person name="Yang Y."/>
            <person name="Huang Y."/>
            <person name="Guo F."/>
            <person name="Wei W."/>
            <person name="Chen J.H."/>
            <person name="Wong S.Y."/>
            <person name="Lau S.K."/>
            <person name="Woo P.C."/>
        </authorList>
    </citation>
    <scope>NUCLEOTIDE SEQUENCE</scope>
    <source>
        <strain evidence="27">JCM 15929</strain>
    </source>
</reference>
<proteinExistence type="inferred from homology"/>
<evidence type="ECO:0000256" key="1">
    <source>
        <dbReference type="ARBA" id="ARBA00004170"/>
    </source>
</evidence>
<dbReference type="GO" id="GO:0016787">
    <property type="term" value="F:hydrolase activity"/>
    <property type="evidence" value="ECO:0007669"/>
    <property type="project" value="UniProtKB-KW"/>
</dbReference>
<dbReference type="Proteomes" id="UP000070258">
    <property type="component" value="Unassembled WGS sequence"/>
</dbReference>
<dbReference type="SUPFAM" id="SSF54637">
    <property type="entry name" value="Thioesterase/thiol ester dehydrase-isomerase"/>
    <property type="match status" value="1"/>
</dbReference>
<keyword evidence="5" id="KW-0963">Cytoplasm</keyword>
<keyword evidence="11" id="KW-0472">Membrane</keyword>
<evidence type="ECO:0000259" key="25">
    <source>
        <dbReference type="Pfam" id="PF03061"/>
    </source>
</evidence>
<comment type="catalytic activity">
    <reaction evidence="21">
        <text>decanoyl-CoA + H2O = decanoate + CoA + H(+)</text>
        <dbReference type="Rhea" id="RHEA:40059"/>
        <dbReference type="ChEBI" id="CHEBI:15377"/>
        <dbReference type="ChEBI" id="CHEBI:15378"/>
        <dbReference type="ChEBI" id="CHEBI:27689"/>
        <dbReference type="ChEBI" id="CHEBI:57287"/>
        <dbReference type="ChEBI" id="CHEBI:61430"/>
    </reaction>
    <physiologicalReaction direction="left-to-right" evidence="21">
        <dbReference type="Rhea" id="RHEA:40060"/>
    </physiologicalReaction>
</comment>
<evidence type="ECO:0000313" key="29">
    <source>
        <dbReference type="Proteomes" id="UP000070409"/>
    </source>
</evidence>
<evidence type="ECO:0000256" key="16">
    <source>
        <dbReference type="ARBA" id="ARBA00038848"/>
    </source>
</evidence>
<dbReference type="RefSeq" id="WP_068571301.1">
    <property type="nucleotide sequence ID" value="NZ_LSRE01000008.1"/>
</dbReference>
<reference evidence="26 29" key="1">
    <citation type="submission" date="2016-02" db="EMBL/GenBank/DDBJ databases">
        <authorList>
            <person name="Teng J.L."/>
            <person name="Tang Y."/>
            <person name="Huang Y."/>
            <person name="Guo F."/>
            <person name="Wei W."/>
            <person name="Chen J.H."/>
            <person name="Wong S.Y."/>
            <person name="Lau S.K."/>
            <person name="Woo P.C."/>
        </authorList>
    </citation>
    <scope>NUCLEOTIDE SEQUENCE [LARGE SCALE GENOMIC DNA]</scope>
    <source>
        <strain evidence="26 29">JCM 13375</strain>
    </source>
</reference>
<evidence type="ECO:0000256" key="11">
    <source>
        <dbReference type="ARBA" id="ARBA00023136"/>
    </source>
</evidence>
<dbReference type="EMBL" id="LSRE01000008">
    <property type="protein sequence ID" value="KXP00006.1"/>
    <property type="molecule type" value="Genomic_DNA"/>
</dbReference>
<keyword evidence="9" id="KW-0809">Transit peptide</keyword>
<dbReference type="GO" id="GO:0016020">
    <property type="term" value="C:membrane"/>
    <property type="evidence" value="ECO:0007669"/>
    <property type="project" value="UniProtKB-SubCell"/>
</dbReference>
<evidence type="ECO:0000256" key="15">
    <source>
        <dbReference type="ARBA" id="ARBA00038456"/>
    </source>
</evidence>
<comment type="subcellular location">
    <subcellularLocation>
        <location evidence="3">Cell projection</location>
        <location evidence="3">Ruffle membrane</location>
    </subcellularLocation>
    <subcellularLocation>
        <location evidence="2">Cytoplasm</location>
    </subcellularLocation>
    <subcellularLocation>
        <location evidence="1">Membrane</location>
        <topology evidence="1">Peripheral membrane protein</topology>
    </subcellularLocation>
</comment>
<evidence type="ECO:0000256" key="7">
    <source>
        <dbReference type="ARBA" id="ARBA00022801"/>
    </source>
</evidence>
<keyword evidence="6" id="KW-0053">Apoptosis</keyword>
<evidence type="ECO:0000256" key="18">
    <source>
        <dbReference type="ARBA" id="ARBA00043210"/>
    </source>
</evidence>
<dbReference type="PANTHER" id="PTHR12418:SF19">
    <property type="entry name" value="ACYL-COENZYME A THIOESTERASE THEM4"/>
    <property type="match status" value="1"/>
</dbReference>
<keyword evidence="12" id="KW-0966">Cell projection</keyword>
<evidence type="ECO:0000256" key="6">
    <source>
        <dbReference type="ARBA" id="ARBA00022703"/>
    </source>
</evidence>
<evidence type="ECO:0000256" key="2">
    <source>
        <dbReference type="ARBA" id="ARBA00004496"/>
    </source>
</evidence>
<comment type="catalytic activity">
    <reaction evidence="23">
        <text>tetradecanoyl-CoA + H2O = tetradecanoate + CoA + H(+)</text>
        <dbReference type="Rhea" id="RHEA:40119"/>
        <dbReference type="ChEBI" id="CHEBI:15377"/>
        <dbReference type="ChEBI" id="CHEBI:15378"/>
        <dbReference type="ChEBI" id="CHEBI:30807"/>
        <dbReference type="ChEBI" id="CHEBI:57287"/>
        <dbReference type="ChEBI" id="CHEBI:57385"/>
    </reaction>
    <physiologicalReaction direction="left-to-right" evidence="23">
        <dbReference type="Rhea" id="RHEA:40120"/>
    </physiologicalReaction>
</comment>
<keyword evidence="29" id="KW-1185">Reference proteome</keyword>
<dbReference type="InterPro" id="IPR029069">
    <property type="entry name" value="HotDog_dom_sf"/>
</dbReference>
<dbReference type="EMBL" id="LSRF01000033">
    <property type="protein sequence ID" value="KXP10266.1"/>
    <property type="molecule type" value="Genomic_DNA"/>
</dbReference>
<keyword evidence="7" id="KW-0378">Hydrolase</keyword>
<dbReference type="Pfam" id="PF03061">
    <property type="entry name" value="4HBT"/>
    <property type="match status" value="1"/>
</dbReference>
<organism evidence="27 28">
    <name type="scientific">Tsukamurella pseudospumae</name>
    <dbReference type="NCBI Taxonomy" id="239498"/>
    <lineage>
        <taxon>Bacteria</taxon>
        <taxon>Bacillati</taxon>
        <taxon>Actinomycetota</taxon>
        <taxon>Actinomycetes</taxon>
        <taxon>Mycobacteriales</taxon>
        <taxon>Tsukamurellaceae</taxon>
        <taxon>Tsukamurella</taxon>
    </lineage>
</organism>
<evidence type="ECO:0000256" key="19">
    <source>
        <dbReference type="ARBA" id="ARBA00047588"/>
    </source>
</evidence>
<comment type="caution">
    <text evidence="27">The sequence shown here is derived from an EMBL/GenBank/DDBJ whole genome shotgun (WGS) entry which is preliminary data.</text>
</comment>
<protein>
    <recommendedName>
        <fullName evidence="17">Acyl-coenzyme A thioesterase THEM4</fullName>
        <ecNumber evidence="16">3.1.2.2</ecNumber>
    </recommendedName>
    <alternativeName>
        <fullName evidence="18">Thioesterase superfamily member 4</fullName>
    </alternativeName>
</protein>
<dbReference type="STRING" id="239498.AXK60_07295"/>
<keyword evidence="8" id="KW-0276">Fatty acid metabolism</keyword>
<evidence type="ECO:0000256" key="14">
    <source>
        <dbReference type="ARBA" id="ARBA00037002"/>
    </source>
</evidence>
<evidence type="ECO:0000256" key="3">
    <source>
        <dbReference type="ARBA" id="ARBA00004632"/>
    </source>
</evidence>
<comment type="catalytic activity">
    <reaction evidence="19">
        <text>octanoyl-CoA + H2O = octanoate + CoA + H(+)</text>
        <dbReference type="Rhea" id="RHEA:30143"/>
        <dbReference type="ChEBI" id="CHEBI:15377"/>
        <dbReference type="ChEBI" id="CHEBI:15378"/>
        <dbReference type="ChEBI" id="CHEBI:25646"/>
        <dbReference type="ChEBI" id="CHEBI:57287"/>
        <dbReference type="ChEBI" id="CHEBI:57386"/>
    </reaction>
    <physiologicalReaction direction="left-to-right" evidence="19">
        <dbReference type="Rhea" id="RHEA:30144"/>
    </physiologicalReaction>
</comment>
<dbReference type="EC" id="3.1.2.2" evidence="16"/>
<dbReference type="Gene3D" id="3.10.129.10">
    <property type="entry name" value="Hotdog Thioesterase"/>
    <property type="match status" value="1"/>
</dbReference>
<evidence type="ECO:0000256" key="10">
    <source>
        <dbReference type="ARBA" id="ARBA00023098"/>
    </source>
</evidence>
<dbReference type="Proteomes" id="UP000070409">
    <property type="component" value="Unassembled WGS sequence"/>
</dbReference>
<dbReference type="OrthoDB" id="3474675at2"/>
<keyword evidence="10" id="KW-0443">Lipid metabolism</keyword>
<evidence type="ECO:0000256" key="5">
    <source>
        <dbReference type="ARBA" id="ARBA00022490"/>
    </source>
</evidence>
<evidence type="ECO:0000256" key="23">
    <source>
        <dbReference type="ARBA" id="ARBA00048180"/>
    </source>
</evidence>
<evidence type="ECO:0000256" key="21">
    <source>
        <dbReference type="ARBA" id="ARBA00047969"/>
    </source>
</evidence>
<reference evidence="28" key="2">
    <citation type="submission" date="2016-02" db="EMBL/GenBank/DDBJ databases">
        <authorList>
            <person name="Wen L."/>
            <person name="He K."/>
            <person name="Yang H."/>
        </authorList>
    </citation>
    <scope>NUCLEOTIDE SEQUENCE [LARGE SCALE GENOMIC DNA]</scope>
    <source>
        <strain evidence="28">JCM 15929</strain>
    </source>
</reference>
<evidence type="ECO:0000256" key="9">
    <source>
        <dbReference type="ARBA" id="ARBA00022946"/>
    </source>
</evidence>
<evidence type="ECO:0000313" key="26">
    <source>
        <dbReference type="EMBL" id="KXP00006.1"/>
    </source>
</evidence>